<organismHost>
    <name type="scientific">Halobacterium salinarum</name>
    <name type="common">Halobacterium halobium</name>
    <dbReference type="NCBI Taxonomy" id="2242"/>
</organismHost>
<sequence length="256" mass="30029">MTVFEDELHDMTSTARELIPDVFGVPQEGMVEEFPYGTSFPYRTDIAGVDLEMDVVEERSREFYGLTPVNTEWRFLKSYLYARRLSPLSKSAWLDESSYRSAVEIWDWLTEEGFIQFDTFAQPGEVRDIPLHGDQWAFELKPRDWEKALEQAERAVYGVTMDYHERRMENARDDLDHTPYKHGGYADYCVVIMDADHVDEAIEHLDEFEEKGVGLASLDRDDLEVHLAPERQEPRRWSRNRLDLNERTLPEEIPDA</sequence>
<reference evidence="2 3" key="1">
    <citation type="journal article" date="2018" name="Genes (Basel)">
        <title>Complete Genome Sequence of the Model Halovirus PhiH1 (PhiH1).</title>
        <authorList>
            <person name="Dyall-Smith M."/>
            <person name="Pfeifer F."/>
            <person name="Witte A."/>
            <person name="Oesterhelt D."/>
            <person name="Pfeiffer F."/>
        </authorList>
    </citation>
    <scope>NUCLEOTIDE SEQUENCE [LARGE SCALE GENOMIC DNA]</scope>
    <source>
        <strain evidence="2">Variant phiH1</strain>
    </source>
</reference>
<feature type="compositionally biased region" description="Basic and acidic residues" evidence="1">
    <location>
        <begin position="226"/>
        <end position="250"/>
    </location>
</feature>
<proteinExistence type="predicted"/>
<feature type="region of interest" description="Disordered" evidence="1">
    <location>
        <begin position="226"/>
        <end position="256"/>
    </location>
</feature>
<keyword evidence="3" id="KW-1185">Reference proteome</keyword>
<evidence type="ECO:0000313" key="3">
    <source>
        <dbReference type="Proteomes" id="UP000277198"/>
    </source>
</evidence>
<protein>
    <submittedName>
        <fullName evidence="2">Uncharacterized protein</fullName>
    </submittedName>
</protein>
<evidence type="ECO:0000256" key="1">
    <source>
        <dbReference type="SAM" id="MobiDB-lite"/>
    </source>
</evidence>
<gene>
    <name evidence="2" type="ORF">PhiH1_430</name>
</gene>
<dbReference type="Proteomes" id="UP000277198">
    <property type="component" value="Segment"/>
</dbReference>
<organism evidence="2 3">
    <name type="scientific">Halobacterium phage phiH</name>
    <name type="common">Bacteriophage phi-H</name>
    <dbReference type="NCBI Taxonomy" id="169684"/>
    <lineage>
        <taxon>Viruses</taxon>
        <taxon>Duplodnaviria</taxon>
        <taxon>Heunggongvirae</taxon>
        <taxon>Uroviricota</taxon>
        <taxon>Caudoviricetes</taxon>
        <taxon>Vertoviridae</taxon>
        <taxon>Myohalovirus</taxon>
        <taxon>Myohalovirus spontanei</taxon>
        <taxon>Myohalovirus phiH</taxon>
    </lineage>
</organism>
<dbReference type="EMBL" id="MK002701">
    <property type="protein sequence ID" value="AYM00332.1"/>
    <property type="molecule type" value="Genomic_DNA"/>
</dbReference>
<accession>A0A3G1ZKW6</accession>
<name>A0A3G1ZKW6_BPPHH</name>
<evidence type="ECO:0000313" key="2">
    <source>
        <dbReference type="EMBL" id="AYM00332.1"/>
    </source>
</evidence>